<gene>
    <name evidence="2" type="ORF">P691DRAFT_805312</name>
</gene>
<organism evidence="2 3">
    <name type="scientific">Macrolepiota fuliginosa MF-IS2</name>
    <dbReference type="NCBI Taxonomy" id="1400762"/>
    <lineage>
        <taxon>Eukaryota</taxon>
        <taxon>Fungi</taxon>
        <taxon>Dikarya</taxon>
        <taxon>Basidiomycota</taxon>
        <taxon>Agaricomycotina</taxon>
        <taxon>Agaricomycetes</taxon>
        <taxon>Agaricomycetidae</taxon>
        <taxon>Agaricales</taxon>
        <taxon>Agaricineae</taxon>
        <taxon>Agaricaceae</taxon>
        <taxon>Macrolepiota</taxon>
    </lineage>
</organism>
<dbReference type="EMBL" id="MU151288">
    <property type="protein sequence ID" value="KAF9445663.1"/>
    <property type="molecule type" value="Genomic_DNA"/>
</dbReference>
<evidence type="ECO:0000313" key="3">
    <source>
        <dbReference type="Proteomes" id="UP000807342"/>
    </source>
</evidence>
<comment type="caution">
    <text evidence="2">The sequence shown here is derived from an EMBL/GenBank/DDBJ whole genome shotgun (WGS) entry which is preliminary data.</text>
</comment>
<dbReference type="Proteomes" id="UP000807342">
    <property type="component" value="Unassembled WGS sequence"/>
</dbReference>
<reference evidence="2" key="1">
    <citation type="submission" date="2020-11" db="EMBL/GenBank/DDBJ databases">
        <authorList>
            <consortium name="DOE Joint Genome Institute"/>
            <person name="Ahrendt S."/>
            <person name="Riley R."/>
            <person name="Andreopoulos W."/>
            <person name="Labutti K."/>
            <person name="Pangilinan J."/>
            <person name="Ruiz-Duenas F.J."/>
            <person name="Barrasa J.M."/>
            <person name="Sanchez-Garcia M."/>
            <person name="Camarero S."/>
            <person name="Miyauchi S."/>
            <person name="Serrano A."/>
            <person name="Linde D."/>
            <person name="Babiker R."/>
            <person name="Drula E."/>
            <person name="Ayuso-Fernandez I."/>
            <person name="Pacheco R."/>
            <person name="Padilla G."/>
            <person name="Ferreira P."/>
            <person name="Barriuso J."/>
            <person name="Kellner H."/>
            <person name="Castanera R."/>
            <person name="Alfaro M."/>
            <person name="Ramirez L."/>
            <person name="Pisabarro A.G."/>
            <person name="Kuo A."/>
            <person name="Tritt A."/>
            <person name="Lipzen A."/>
            <person name="He G."/>
            <person name="Yan M."/>
            <person name="Ng V."/>
            <person name="Cullen D."/>
            <person name="Martin F."/>
            <person name="Rosso M.-N."/>
            <person name="Henrissat B."/>
            <person name="Hibbett D."/>
            <person name="Martinez A.T."/>
            <person name="Grigoriev I.V."/>
        </authorList>
    </citation>
    <scope>NUCLEOTIDE SEQUENCE</scope>
    <source>
        <strain evidence="2">MF-IS2</strain>
    </source>
</reference>
<evidence type="ECO:0000256" key="1">
    <source>
        <dbReference type="SAM" id="MobiDB-lite"/>
    </source>
</evidence>
<feature type="region of interest" description="Disordered" evidence="1">
    <location>
        <begin position="40"/>
        <end position="88"/>
    </location>
</feature>
<dbReference type="AlphaFoldDB" id="A0A9P5X722"/>
<name>A0A9P5X722_9AGAR</name>
<proteinExistence type="predicted"/>
<sequence length="88" mass="9719">MVHLANEVSEVCFLVHGPRDPPLHSTSNVFIYCFHSAHHHASDSSSFPPETPTYLDAPLNPPSRIPLDSGRGDRRIRYGATRPCPPST</sequence>
<keyword evidence="3" id="KW-1185">Reference proteome</keyword>
<protein>
    <submittedName>
        <fullName evidence="2">Uncharacterized protein</fullName>
    </submittedName>
</protein>
<accession>A0A9P5X722</accession>
<evidence type="ECO:0000313" key="2">
    <source>
        <dbReference type="EMBL" id="KAF9445663.1"/>
    </source>
</evidence>